<evidence type="ECO:0000313" key="17">
    <source>
        <dbReference type="EMBL" id="KRM46376.1"/>
    </source>
</evidence>
<dbReference type="GO" id="GO:0000105">
    <property type="term" value="P:L-histidine biosynthetic process"/>
    <property type="evidence" value="ECO:0007669"/>
    <property type="project" value="UniProtKB-UniRule"/>
</dbReference>
<evidence type="ECO:0000256" key="11">
    <source>
        <dbReference type="ARBA" id="ARBA00022741"/>
    </source>
</evidence>
<evidence type="ECO:0000256" key="14">
    <source>
        <dbReference type="ARBA" id="ARBA00024861"/>
    </source>
</evidence>
<keyword evidence="11 15" id="KW-0547">Nucleotide-binding</keyword>
<evidence type="ECO:0000256" key="3">
    <source>
        <dbReference type="ARBA" id="ARBA00004667"/>
    </source>
</evidence>
<dbReference type="InterPro" id="IPR013820">
    <property type="entry name" value="ATP_PRibTrfase_cat"/>
</dbReference>
<dbReference type="PANTHER" id="PTHR21403:SF8">
    <property type="entry name" value="ATP PHOSPHORIBOSYLTRANSFERASE"/>
    <property type="match status" value="1"/>
</dbReference>
<evidence type="ECO:0000256" key="6">
    <source>
        <dbReference type="ARBA" id="ARBA00020998"/>
    </source>
</evidence>
<evidence type="ECO:0000259" key="16">
    <source>
        <dbReference type="Pfam" id="PF01634"/>
    </source>
</evidence>
<dbReference type="GO" id="GO:0003879">
    <property type="term" value="F:ATP phosphoribosyltransferase activity"/>
    <property type="evidence" value="ECO:0007669"/>
    <property type="project" value="UniProtKB-UniRule"/>
</dbReference>
<comment type="caution">
    <text evidence="17">The sequence shown here is derived from an EMBL/GenBank/DDBJ whole genome shotgun (WGS) entry which is preliminary data.</text>
</comment>
<dbReference type="Gene3D" id="3.40.190.10">
    <property type="entry name" value="Periplasmic binding protein-like II"/>
    <property type="match status" value="2"/>
</dbReference>
<dbReference type="RefSeq" id="WP_057909517.1">
    <property type="nucleotide sequence ID" value="NZ_AZGK01000007.1"/>
</dbReference>
<evidence type="ECO:0000256" key="8">
    <source>
        <dbReference type="ARBA" id="ARBA00022605"/>
    </source>
</evidence>
<evidence type="ECO:0000256" key="7">
    <source>
        <dbReference type="ARBA" id="ARBA00022490"/>
    </source>
</evidence>
<reference evidence="17 18" key="1">
    <citation type="journal article" date="2015" name="Genome Announc.">
        <title>Expanding the biotechnology potential of lactobacilli through comparative genomics of 213 strains and associated genera.</title>
        <authorList>
            <person name="Sun Z."/>
            <person name="Harris H.M."/>
            <person name="McCann A."/>
            <person name="Guo C."/>
            <person name="Argimon S."/>
            <person name="Zhang W."/>
            <person name="Yang X."/>
            <person name="Jeffery I.B."/>
            <person name="Cooney J.C."/>
            <person name="Kagawa T.F."/>
            <person name="Liu W."/>
            <person name="Song Y."/>
            <person name="Salvetti E."/>
            <person name="Wrobel A."/>
            <person name="Rasinkangas P."/>
            <person name="Parkhill J."/>
            <person name="Rea M.C."/>
            <person name="O'Sullivan O."/>
            <person name="Ritari J."/>
            <person name="Douillard F.P."/>
            <person name="Paul Ross R."/>
            <person name="Yang R."/>
            <person name="Briner A.E."/>
            <person name="Felis G.E."/>
            <person name="de Vos W.M."/>
            <person name="Barrangou R."/>
            <person name="Klaenhammer T.R."/>
            <person name="Caufield P.W."/>
            <person name="Cui Y."/>
            <person name="Zhang H."/>
            <person name="O'Toole P.W."/>
        </authorList>
    </citation>
    <scope>NUCLEOTIDE SEQUENCE [LARGE SCALE GENOMIC DNA]</scope>
    <source>
        <strain evidence="17 18">DSM 5707</strain>
    </source>
</reference>
<evidence type="ECO:0000256" key="15">
    <source>
        <dbReference type="HAMAP-Rule" id="MF_01018"/>
    </source>
</evidence>
<dbReference type="Proteomes" id="UP000051957">
    <property type="component" value="Unassembled WGS sequence"/>
</dbReference>
<feature type="domain" description="ATP phosphoribosyltransferase catalytic" evidence="16">
    <location>
        <begin position="54"/>
        <end position="203"/>
    </location>
</feature>
<evidence type="ECO:0000256" key="9">
    <source>
        <dbReference type="ARBA" id="ARBA00022676"/>
    </source>
</evidence>
<keyword evidence="12 15" id="KW-0067">ATP-binding</keyword>
<keyword evidence="13 15" id="KW-0368">Histidine biosynthesis</keyword>
<comment type="subunit">
    <text evidence="15">Heteromultimer composed of HisG and HisZ subunits.</text>
</comment>
<gene>
    <name evidence="15" type="primary">hisG</name>
    <name evidence="17" type="ORF">FC51_GL002205</name>
</gene>
<dbReference type="EC" id="2.4.2.17" evidence="5 15"/>
<dbReference type="InterPro" id="IPR024893">
    <property type="entry name" value="ATP_PRibTrfase_HisG_short"/>
</dbReference>
<keyword evidence="8 15" id="KW-0028">Amino-acid biosynthesis</keyword>
<dbReference type="HAMAP" id="MF_01018">
    <property type="entry name" value="HisG_Short"/>
    <property type="match status" value="1"/>
</dbReference>
<dbReference type="GO" id="GO:0005737">
    <property type="term" value="C:cytoplasm"/>
    <property type="evidence" value="ECO:0007669"/>
    <property type="project" value="UniProtKB-SubCell"/>
</dbReference>
<dbReference type="FunFam" id="3.40.190.10:FF:000008">
    <property type="entry name" value="ATP phosphoribosyltransferase"/>
    <property type="match status" value="1"/>
</dbReference>
<dbReference type="PROSITE" id="PS01316">
    <property type="entry name" value="ATP_P_PHORIBOSYLTR"/>
    <property type="match status" value="1"/>
</dbReference>
<dbReference type="AlphaFoldDB" id="A0A0R1YUX0"/>
<keyword evidence="9 15" id="KW-0328">Glycosyltransferase</keyword>
<sequence>MKRLKIALTKGRTEQQVVPLLEASGINCDGIRNKQRRLIFDEDPRYEIILVKGPDVLTYLNNGSVQIGIVGSDILDEQQNSQYAMLDLSVGKCRFVLASTSDFDPQAHRRKIIATKYPNITKRYFQGIGEDVEIIKIEGSVELAPLIGLADAIVDIVETGNTLRENHLQVYARLQPVNTKLVVNRLALRQYQPQIKQLITNLQRADQQSGQSNLIKE</sequence>
<evidence type="ECO:0000256" key="4">
    <source>
        <dbReference type="ARBA" id="ARBA00009489"/>
    </source>
</evidence>
<dbReference type="GO" id="GO:0005524">
    <property type="term" value="F:ATP binding"/>
    <property type="evidence" value="ECO:0007669"/>
    <property type="project" value="UniProtKB-KW"/>
</dbReference>
<keyword evidence="10 15" id="KW-0808">Transferase</keyword>
<keyword evidence="7 15" id="KW-0963">Cytoplasm</keyword>
<dbReference type="GeneID" id="69802040"/>
<name>A0A0R1YUX0_9LACO</name>
<evidence type="ECO:0000256" key="5">
    <source>
        <dbReference type="ARBA" id="ARBA00011946"/>
    </source>
</evidence>
<dbReference type="Pfam" id="PF01634">
    <property type="entry name" value="HisG"/>
    <property type="match status" value="1"/>
</dbReference>
<evidence type="ECO:0000256" key="1">
    <source>
        <dbReference type="ARBA" id="ARBA00000915"/>
    </source>
</evidence>
<comment type="function">
    <text evidence="14 15">Catalyzes the condensation of ATP and 5-phosphoribose 1-diphosphate to form N'-(5'-phosphoribosyl)-ATP (PR-ATP). Has a crucial role in the pathway because the rate of histidine biosynthesis seems to be controlled primarily by regulation of HisG enzymatic activity.</text>
</comment>
<dbReference type="PATRIC" id="fig|1423784.4.peg.2247"/>
<protein>
    <recommendedName>
        <fullName evidence="6 15">ATP phosphoribosyltransferase</fullName>
        <shortName evidence="15">ATP-PRT</shortName>
        <shortName evidence="15">ATP-PRTase</shortName>
        <ecNumber evidence="5 15">2.4.2.17</ecNumber>
    </recommendedName>
</protein>
<evidence type="ECO:0000313" key="18">
    <source>
        <dbReference type="Proteomes" id="UP000051957"/>
    </source>
</evidence>
<evidence type="ECO:0000256" key="10">
    <source>
        <dbReference type="ARBA" id="ARBA00022679"/>
    </source>
</evidence>
<dbReference type="SUPFAM" id="SSF53850">
    <property type="entry name" value="Periplasmic binding protein-like II"/>
    <property type="match status" value="1"/>
</dbReference>
<organism evidence="17 18">
    <name type="scientific">Lentilactobacillus parabuchneri DSM 5707 = NBRC 107865</name>
    <dbReference type="NCBI Taxonomy" id="1423784"/>
    <lineage>
        <taxon>Bacteria</taxon>
        <taxon>Bacillati</taxon>
        <taxon>Bacillota</taxon>
        <taxon>Bacilli</taxon>
        <taxon>Lactobacillales</taxon>
        <taxon>Lactobacillaceae</taxon>
        <taxon>Lentilactobacillus</taxon>
    </lineage>
</organism>
<dbReference type="UniPathway" id="UPA00031">
    <property type="reaction ID" value="UER00006"/>
</dbReference>
<comment type="subcellular location">
    <subcellularLocation>
        <location evidence="2 15">Cytoplasm</location>
    </subcellularLocation>
</comment>
<comment type="catalytic activity">
    <reaction evidence="1 15">
        <text>1-(5-phospho-beta-D-ribosyl)-ATP + diphosphate = 5-phospho-alpha-D-ribose 1-diphosphate + ATP</text>
        <dbReference type="Rhea" id="RHEA:18473"/>
        <dbReference type="ChEBI" id="CHEBI:30616"/>
        <dbReference type="ChEBI" id="CHEBI:33019"/>
        <dbReference type="ChEBI" id="CHEBI:58017"/>
        <dbReference type="ChEBI" id="CHEBI:73183"/>
        <dbReference type="EC" id="2.4.2.17"/>
    </reaction>
</comment>
<accession>A0A0R1YUX0</accession>
<dbReference type="CDD" id="cd13595">
    <property type="entry name" value="PBP2_HisGs"/>
    <property type="match status" value="1"/>
</dbReference>
<evidence type="ECO:0000256" key="2">
    <source>
        <dbReference type="ARBA" id="ARBA00004496"/>
    </source>
</evidence>
<evidence type="ECO:0000256" key="12">
    <source>
        <dbReference type="ARBA" id="ARBA00022840"/>
    </source>
</evidence>
<comment type="domain">
    <text evidence="15">Lacks the C-terminal regulatory region which is replaced by HisZ.</text>
</comment>
<dbReference type="EMBL" id="AZGK01000007">
    <property type="protein sequence ID" value="KRM46376.1"/>
    <property type="molecule type" value="Genomic_DNA"/>
</dbReference>
<comment type="pathway">
    <text evidence="3 15">Amino-acid biosynthesis; L-histidine biosynthesis; L-histidine from 5-phospho-alpha-D-ribose 1-diphosphate: step 1/9.</text>
</comment>
<dbReference type="PANTHER" id="PTHR21403">
    <property type="entry name" value="ATP PHOSPHORIBOSYLTRANSFERASE ATP-PRTASE"/>
    <property type="match status" value="1"/>
</dbReference>
<dbReference type="NCBIfam" id="TIGR00070">
    <property type="entry name" value="hisG"/>
    <property type="match status" value="1"/>
</dbReference>
<proteinExistence type="inferred from homology"/>
<dbReference type="InterPro" id="IPR018198">
    <property type="entry name" value="ATP_PRibTrfase_CS"/>
</dbReference>
<evidence type="ECO:0000256" key="13">
    <source>
        <dbReference type="ARBA" id="ARBA00023102"/>
    </source>
</evidence>
<dbReference type="InterPro" id="IPR001348">
    <property type="entry name" value="ATP_PRibTrfase_HisG"/>
</dbReference>
<comment type="similarity">
    <text evidence="4 15">Belongs to the ATP phosphoribosyltransferase family. Short subfamily.</text>
</comment>